<evidence type="ECO:0000259" key="4">
    <source>
        <dbReference type="Pfam" id="PF11611"/>
    </source>
</evidence>
<dbReference type="InterPro" id="IPR029051">
    <property type="entry name" value="DUF4352"/>
</dbReference>
<evidence type="ECO:0000256" key="1">
    <source>
        <dbReference type="ARBA" id="ARBA00022729"/>
    </source>
</evidence>
<keyword evidence="1 3" id="KW-0732">Signal</keyword>
<evidence type="ECO:0000313" key="8">
    <source>
        <dbReference type="Proteomes" id="UP000025229"/>
    </source>
</evidence>
<feature type="compositionally biased region" description="Gly residues" evidence="2">
    <location>
        <begin position="205"/>
        <end position="216"/>
    </location>
</feature>
<dbReference type="eggNOG" id="ENOG5032YXE">
    <property type="taxonomic scope" value="Bacteria"/>
</dbReference>
<dbReference type="HOGENOM" id="CLU_711492_0_0_11"/>
<accession>A0A023X117</accession>
<dbReference type="KEGG" id="rrd:RradSPS_0422"/>
<feature type="chain" id="PRO_5039032184" evidence="3">
    <location>
        <begin position="27"/>
        <end position="388"/>
    </location>
</feature>
<dbReference type="InterPro" id="IPR057561">
    <property type="entry name" value="NADase_transloc"/>
</dbReference>
<evidence type="ECO:0000313" key="7">
    <source>
        <dbReference type="EMBL" id="MDX5893120.1"/>
    </source>
</evidence>
<protein>
    <submittedName>
        <fullName evidence="7">DUF4352 domain-containing protein</fullName>
    </submittedName>
</protein>
<feature type="region of interest" description="Disordered" evidence="2">
    <location>
        <begin position="54"/>
        <end position="73"/>
    </location>
</feature>
<feature type="compositionally biased region" description="Low complexity" evidence="2">
    <location>
        <begin position="217"/>
        <end position="248"/>
    </location>
</feature>
<dbReference type="Pfam" id="PF11611">
    <property type="entry name" value="DUF4352"/>
    <property type="match status" value="1"/>
</dbReference>
<dbReference type="NCBIfam" id="NF047619">
    <property type="entry name" value="NADase_discoid"/>
    <property type="match status" value="1"/>
</dbReference>
<organism evidence="6 8">
    <name type="scientific">Rubrobacter radiotolerans</name>
    <name type="common">Arthrobacter radiotolerans</name>
    <dbReference type="NCBI Taxonomy" id="42256"/>
    <lineage>
        <taxon>Bacteria</taxon>
        <taxon>Bacillati</taxon>
        <taxon>Actinomycetota</taxon>
        <taxon>Rubrobacteria</taxon>
        <taxon>Rubrobacterales</taxon>
        <taxon>Rubrobacteraceae</taxon>
        <taxon>Rubrobacter</taxon>
    </lineage>
</organism>
<dbReference type="AlphaFoldDB" id="A0A023X117"/>
<dbReference type="PATRIC" id="fig|42256.3.peg.430"/>
<dbReference type="Proteomes" id="UP000025229">
    <property type="component" value="Chromosome"/>
</dbReference>
<keyword evidence="8" id="KW-1185">Reference proteome</keyword>
<sequence>MKISPSRIIRLAVLVSAGILSVLATACMDLTDETASEEAPARQETVVVERTVEVPERREEQDGGSPDSTCEVGRECEVGGSTVEVTSVQETQTINTSLGDTFEGEFVIVEFDYTYGGSEPVDLGEPTFRLRDGSGSEYSADFDVTSAYGIDNDRSLTFETVQPGVSSPGVVVFEVAPSARDFTLLAADLVSPREVVEIPVEDGDGTGSSSGTGSSGSGSSEAATSASSVSPASVTASSTSAPAPDASGNTVTYEPQKVADGLSDTAWNVDGNGIGQSVTLRYDAPVRVNRVGMIPGYAKVDPADGLDRFFQLYSVRTAEIALSNGYVTTASFVREPGMQFTSLPETETDYVRITILDTYPPQTVSPYGDVYPYTLDKTAISEVRVEGP</sequence>
<dbReference type="EMBL" id="CP007514">
    <property type="protein sequence ID" value="AHY45705.1"/>
    <property type="molecule type" value="Genomic_DNA"/>
</dbReference>
<gene>
    <name evidence="6" type="ORF">RradSPS_0422</name>
    <name evidence="7" type="ORF">SIL72_03650</name>
</gene>
<dbReference type="Proteomes" id="UP001281130">
    <property type="component" value="Unassembled WGS sequence"/>
</dbReference>
<dbReference type="InterPro" id="IPR008979">
    <property type="entry name" value="Galactose-bd-like_sf"/>
</dbReference>
<dbReference type="SUPFAM" id="SSF49785">
    <property type="entry name" value="Galactose-binding domain-like"/>
    <property type="match status" value="1"/>
</dbReference>
<dbReference type="Pfam" id="PF25302">
    <property type="entry name" value="NADase_transloc"/>
    <property type="match status" value="1"/>
</dbReference>
<name>A0A023X117_RUBRA</name>
<dbReference type="EMBL" id="JAWXXX010000001">
    <property type="protein sequence ID" value="MDX5893120.1"/>
    <property type="molecule type" value="Genomic_DNA"/>
</dbReference>
<feature type="signal peptide" evidence="3">
    <location>
        <begin position="1"/>
        <end position="26"/>
    </location>
</feature>
<evidence type="ECO:0000313" key="6">
    <source>
        <dbReference type="EMBL" id="AHY45705.1"/>
    </source>
</evidence>
<feature type="domain" description="DUF4352" evidence="4">
    <location>
        <begin position="71"/>
        <end position="186"/>
    </location>
</feature>
<feature type="region of interest" description="Disordered" evidence="2">
    <location>
        <begin position="199"/>
        <end position="252"/>
    </location>
</feature>
<reference evidence="6 8" key="1">
    <citation type="submission" date="2014-03" db="EMBL/GenBank/DDBJ databases">
        <title>Complete genome sequence of the Radio-Resistant Rubrobacter radiotolerans RSPS-4.</title>
        <authorList>
            <person name="Egas C.C."/>
            <person name="Barroso C.C."/>
            <person name="Froufe H.J.C."/>
            <person name="Pacheco J.J."/>
            <person name="Albuquerque L.L."/>
            <person name="da Costa M.M.S."/>
        </authorList>
    </citation>
    <scope>NUCLEOTIDE SEQUENCE [LARGE SCALE GENOMIC DNA]</scope>
    <source>
        <strain evidence="6 8">RSPS-4</strain>
    </source>
</reference>
<dbReference type="PROSITE" id="PS51257">
    <property type="entry name" value="PROKAR_LIPOPROTEIN"/>
    <property type="match status" value="1"/>
</dbReference>
<evidence type="ECO:0000256" key="2">
    <source>
        <dbReference type="SAM" id="MobiDB-lite"/>
    </source>
</evidence>
<evidence type="ECO:0000256" key="3">
    <source>
        <dbReference type="SAM" id="SignalP"/>
    </source>
</evidence>
<dbReference type="InterPro" id="IPR029050">
    <property type="entry name" value="Immunoprotect_excell_Ig-like"/>
</dbReference>
<evidence type="ECO:0000259" key="5">
    <source>
        <dbReference type="Pfam" id="PF25302"/>
    </source>
</evidence>
<dbReference type="Gene3D" id="2.60.120.260">
    <property type="entry name" value="Galactose-binding domain-like"/>
    <property type="match status" value="1"/>
</dbReference>
<dbReference type="Gene3D" id="2.60.40.1240">
    <property type="match status" value="1"/>
</dbReference>
<feature type="domain" description="NAD glycohydrolase translocation F5/8 type C" evidence="5">
    <location>
        <begin position="233"/>
        <end position="359"/>
    </location>
</feature>
<dbReference type="RefSeq" id="WP_038680363.1">
    <property type="nucleotide sequence ID" value="NZ_CP007514.1"/>
</dbReference>
<reference evidence="7" key="2">
    <citation type="submission" date="2023-11" db="EMBL/GenBank/DDBJ databases">
        <title>MicrobeMod: A computational toolkit for identifying prokaryotic methylation and restriction-modification with nanopore sequencing.</title>
        <authorList>
            <person name="Crits-Christoph A."/>
            <person name="Kang S.C."/>
            <person name="Lee H."/>
            <person name="Ostrov N."/>
        </authorList>
    </citation>
    <scope>NUCLEOTIDE SEQUENCE</scope>
    <source>
        <strain evidence="7">ATCC 51242</strain>
    </source>
</reference>
<proteinExistence type="predicted"/>